<dbReference type="EMBL" id="JACIBT010000001">
    <property type="protein sequence ID" value="MBB3666856.1"/>
    <property type="molecule type" value="Genomic_DNA"/>
</dbReference>
<organism evidence="1 2">
    <name type="scientific">Garicola koreensis</name>
    <dbReference type="NCBI Taxonomy" id="1262554"/>
    <lineage>
        <taxon>Bacteria</taxon>
        <taxon>Bacillati</taxon>
        <taxon>Actinomycetota</taxon>
        <taxon>Actinomycetes</taxon>
        <taxon>Micrococcales</taxon>
        <taxon>Micrococcaceae</taxon>
        <taxon>Garicola</taxon>
    </lineage>
</organism>
<evidence type="ECO:0008006" key="3">
    <source>
        <dbReference type="Google" id="ProtNLM"/>
    </source>
</evidence>
<evidence type="ECO:0000313" key="1">
    <source>
        <dbReference type="EMBL" id="MBB3666856.1"/>
    </source>
</evidence>
<reference evidence="1 2" key="1">
    <citation type="submission" date="2020-08" db="EMBL/GenBank/DDBJ databases">
        <title>Sequencing the genomes of 1000 actinobacteria strains.</title>
        <authorList>
            <person name="Klenk H.-P."/>
        </authorList>
    </citation>
    <scope>NUCLEOTIDE SEQUENCE [LARGE SCALE GENOMIC DNA]</scope>
    <source>
        <strain evidence="1 2">DSM 28238</strain>
    </source>
</reference>
<dbReference type="InterPro" id="IPR053842">
    <property type="entry name" value="NikA-like"/>
</dbReference>
<proteinExistence type="predicted"/>
<sequence length="102" mass="11584">MSRIDNLLAKEGAAAENYEMPEQLPDHVQVSRRSRAKPTVISVRLSPEENSELQRAAQEANLPVSTLVRLWALERLREEEQDSSSVAARLTRLEQEVFQQNA</sequence>
<name>A0A7W5U080_9MICC</name>
<dbReference type="AlphaFoldDB" id="A0A7W5U080"/>
<evidence type="ECO:0000313" key="2">
    <source>
        <dbReference type="Proteomes" id="UP000547528"/>
    </source>
</evidence>
<dbReference type="RefSeq" id="WP_183357249.1">
    <property type="nucleotide sequence ID" value="NZ_BAABKR010000008.1"/>
</dbReference>
<dbReference type="Proteomes" id="UP000547528">
    <property type="component" value="Unassembled WGS sequence"/>
</dbReference>
<keyword evidence="2" id="KW-1185">Reference proteome</keyword>
<gene>
    <name evidence="1" type="ORF">FHX47_000449</name>
</gene>
<protein>
    <recommendedName>
        <fullName evidence="3">CopG family transcriptional regulator</fullName>
    </recommendedName>
</protein>
<comment type="caution">
    <text evidence="1">The sequence shown here is derived from an EMBL/GenBank/DDBJ whole genome shotgun (WGS) entry which is preliminary data.</text>
</comment>
<dbReference type="Pfam" id="PF21983">
    <property type="entry name" value="NikA-like"/>
    <property type="match status" value="1"/>
</dbReference>
<accession>A0A7W5U080</accession>